<reference evidence="7 8" key="1">
    <citation type="submission" date="2018-11" db="EMBL/GenBank/DDBJ databases">
        <authorList>
            <consortium name="Pathogen Informatics"/>
        </authorList>
    </citation>
    <scope>NUCLEOTIDE SEQUENCE [LARGE SCALE GENOMIC DNA]</scope>
</reference>
<dbReference type="Pfam" id="PF03647">
    <property type="entry name" value="Tmemb_14"/>
    <property type="match status" value="1"/>
</dbReference>
<evidence type="ECO:0000256" key="4">
    <source>
        <dbReference type="ARBA" id="ARBA00022989"/>
    </source>
</evidence>
<comment type="similarity">
    <text evidence="2">Belongs to the TMEM14 family.</text>
</comment>
<dbReference type="AlphaFoldDB" id="A0A3P7LE18"/>
<dbReference type="OrthoDB" id="5620at2759"/>
<proteinExistence type="inferred from homology"/>
<accession>A0A3P7LE18</accession>
<dbReference type="EMBL" id="UYYB01099587">
    <property type="protein sequence ID" value="VDM77582.1"/>
    <property type="molecule type" value="Genomic_DNA"/>
</dbReference>
<evidence type="ECO:0000256" key="6">
    <source>
        <dbReference type="SAM" id="Phobius"/>
    </source>
</evidence>
<dbReference type="Gene3D" id="1.10.10.1740">
    <property type="entry name" value="Transmembrane protein 14-like"/>
    <property type="match status" value="1"/>
</dbReference>
<gene>
    <name evidence="7" type="ORF">SVUK_LOCUS12580</name>
</gene>
<dbReference type="Proteomes" id="UP000270094">
    <property type="component" value="Unassembled WGS sequence"/>
</dbReference>
<dbReference type="InterPro" id="IPR044890">
    <property type="entry name" value="TMEM14_sf"/>
</dbReference>
<comment type="subcellular location">
    <subcellularLocation>
        <location evidence="1">Membrane</location>
    </subcellularLocation>
</comment>
<evidence type="ECO:0000256" key="3">
    <source>
        <dbReference type="ARBA" id="ARBA00022692"/>
    </source>
</evidence>
<evidence type="ECO:0000313" key="7">
    <source>
        <dbReference type="EMBL" id="VDM77582.1"/>
    </source>
</evidence>
<keyword evidence="3 6" id="KW-0812">Transmembrane</keyword>
<name>A0A3P7LE18_STRVU</name>
<keyword evidence="8" id="KW-1185">Reference proteome</keyword>
<keyword evidence="5 6" id="KW-0472">Membrane</keyword>
<evidence type="ECO:0000256" key="2">
    <source>
        <dbReference type="ARBA" id="ARBA00007590"/>
    </source>
</evidence>
<protein>
    <submittedName>
        <fullName evidence="7">Uncharacterized protein</fullName>
    </submittedName>
</protein>
<keyword evidence="4 6" id="KW-1133">Transmembrane helix</keyword>
<organism evidence="7 8">
    <name type="scientific">Strongylus vulgaris</name>
    <name type="common">Blood worm</name>
    <dbReference type="NCBI Taxonomy" id="40348"/>
    <lineage>
        <taxon>Eukaryota</taxon>
        <taxon>Metazoa</taxon>
        <taxon>Ecdysozoa</taxon>
        <taxon>Nematoda</taxon>
        <taxon>Chromadorea</taxon>
        <taxon>Rhabditida</taxon>
        <taxon>Rhabditina</taxon>
        <taxon>Rhabditomorpha</taxon>
        <taxon>Strongyloidea</taxon>
        <taxon>Strongylidae</taxon>
        <taxon>Strongylus</taxon>
    </lineage>
</organism>
<dbReference type="InterPro" id="IPR005349">
    <property type="entry name" value="TMEM14"/>
</dbReference>
<dbReference type="GO" id="GO:0016020">
    <property type="term" value="C:membrane"/>
    <property type="evidence" value="ECO:0007669"/>
    <property type="project" value="UniProtKB-SubCell"/>
</dbReference>
<evidence type="ECO:0000313" key="8">
    <source>
        <dbReference type="Proteomes" id="UP000270094"/>
    </source>
</evidence>
<feature type="transmembrane region" description="Helical" evidence="6">
    <location>
        <begin position="64"/>
        <end position="83"/>
    </location>
</feature>
<sequence>MLATIMSKIPALLPDNVNLWYATALVAGAVKSYLEKRSLPALASELMSGAAMGAASYWKIPYRALGVVAVSAYVGWIMLKRYLAMKKRKMIPSGLTALARLKAYTQMATYRKLRTEAKDGVKQVKQGVEIG</sequence>
<evidence type="ECO:0000256" key="5">
    <source>
        <dbReference type="ARBA" id="ARBA00023136"/>
    </source>
</evidence>
<evidence type="ECO:0000256" key="1">
    <source>
        <dbReference type="ARBA" id="ARBA00004370"/>
    </source>
</evidence>